<comment type="similarity">
    <text evidence="1">Belongs to the eukaryotic initiation factor 4G family.</text>
</comment>
<feature type="domain" description="MIF4G" evidence="5">
    <location>
        <begin position="205"/>
        <end position="413"/>
    </location>
</feature>
<dbReference type="InterPro" id="IPR016024">
    <property type="entry name" value="ARM-type_fold"/>
</dbReference>
<dbReference type="PANTHER" id="PTHR23253:SF9">
    <property type="entry name" value="EUKARYOTIC TRANSLATION INITIATION FACTOR 4 GAMMA 2"/>
    <property type="match status" value="1"/>
</dbReference>
<name>A0A1V9ZI52_ACHHY</name>
<comment type="caution">
    <text evidence="6">The sequence shown here is derived from an EMBL/GenBank/DDBJ whole genome shotgun (WGS) entry which is preliminary data.</text>
</comment>
<evidence type="ECO:0000259" key="5">
    <source>
        <dbReference type="SMART" id="SM00543"/>
    </source>
</evidence>
<evidence type="ECO:0000313" key="6">
    <source>
        <dbReference type="EMBL" id="OQR97675.1"/>
    </source>
</evidence>
<dbReference type="AlphaFoldDB" id="A0A1V9ZI52"/>
<reference evidence="6 7" key="1">
    <citation type="journal article" date="2014" name="Genome Biol. Evol.">
        <title>The secreted proteins of Achlya hypogyna and Thraustotheca clavata identify the ancestral oomycete secretome and reveal gene acquisitions by horizontal gene transfer.</title>
        <authorList>
            <person name="Misner I."/>
            <person name="Blouin N."/>
            <person name="Leonard G."/>
            <person name="Richards T.A."/>
            <person name="Lane C.E."/>
        </authorList>
    </citation>
    <scope>NUCLEOTIDE SEQUENCE [LARGE SCALE GENOMIC DNA]</scope>
    <source>
        <strain evidence="6 7">ATCC 48635</strain>
    </source>
</reference>
<dbReference type="Proteomes" id="UP000243579">
    <property type="component" value="Unassembled WGS sequence"/>
</dbReference>
<dbReference type="SUPFAM" id="SSF48371">
    <property type="entry name" value="ARM repeat"/>
    <property type="match status" value="1"/>
</dbReference>
<keyword evidence="2" id="KW-0396">Initiation factor</keyword>
<gene>
    <name evidence="6" type="ORF">ACHHYP_10124</name>
</gene>
<evidence type="ECO:0000256" key="1">
    <source>
        <dbReference type="ARBA" id="ARBA00005775"/>
    </source>
</evidence>
<evidence type="ECO:0000313" key="7">
    <source>
        <dbReference type="Proteomes" id="UP000243579"/>
    </source>
</evidence>
<dbReference type="SMART" id="SM00543">
    <property type="entry name" value="MIF4G"/>
    <property type="match status" value="1"/>
</dbReference>
<proteinExistence type="inferred from homology"/>
<accession>A0A1V9ZI52</accession>
<evidence type="ECO:0000256" key="2">
    <source>
        <dbReference type="ARBA" id="ARBA00022540"/>
    </source>
</evidence>
<feature type="compositionally biased region" description="Basic and acidic residues" evidence="4">
    <location>
        <begin position="196"/>
        <end position="205"/>
    </location>
</feature>
<dbReference type="GO" id="GO:0003729">
    <property type="term" value="F:mRNA binding"/>
    <property type="evidence" value="ECO:0007669"/>
    <property type="project" value="TreeGrafter"/>
</dbReference>
<dbReference type="InterPro" id="IPR003890">
    <property type="entry name" value="MIF4G-like_typ-3"/>
</dbReference>
<feature type="region of interest" description="Disordered" evidence="4">
    <location>
        <begin position="127"/>
        <end position="152"/>
    </location>
</feature>
<keyword evidence="3" id="KW-0648">Protein biosynthesis</keyword>
<feature type="compositionally biased region" description="Basic and acidic residues" evidence="4">
    <location>
        <begin position="132"/>
        <end position="145"/>
    </location>
</feature>
<evidence type="ECO:0000256" key="3">
    <source>
        <dbReference type="ARBA" id="ARBA00022917"/>
    </source>
</evidence>
<sequence>MSSKLNPNAGAWVPSFVSSTDAKPATAAPGLSPVKPKKSAAPSLARKTSPIPSLVPTVTPTAAPQVIESHVAFVDDAQSAMVLEPPQAGRICIGRTVNGRLHYSIAELLQFRALWTTPPPDLQLGPIISGGPKDRPAKAPKKEKSVPAGRAPMLHYDPSALPYFKVAMSSPVSINTAQDGASSGAPATPSRQPPKATDDPEKETKEALEAIEKALASPAHDTWLPAIQQVPVTCTPTLQAAVGLLFDRAIAAPASSDPFAQLCSALSESLPEFKDGARTVNFRRVLLTKCYEALVEEPSSPHAWRRQCMLGNVGFVGELFRRQLLTENVMHVCVAMMLDGDEDGADVVPEPAVLEAACRLLLLVGDLLDGSSPASRRTMDEYFDALQRLACSSQLPLAQRPLLQETLDMRSGGWVRRRAE</sequence>
<dbReference type="GO" id="GO:0016281">
    <property type="term" value="C:eukaryotic translation initiation factor 4F complex"/>
    <property type="evidence" value="ECO:0007669"/>
    <property type="project" value="TreeGrafter"/>
</dbReference>
<protein>
    <recommendedName>
        <fullName evidence="5">MIF4G domain-containing protein</fullName>
    </recommendedName>
</protein>
<dbReference type="EMBL" id="JNBR01000099">
    <property type="protein sequence ID" value="OQR97675.1"/>
    <property type="molecule type" value="Genomic_DNA"/>
</dbReference>
<dbReference type="PANTHER" id="PTHR23253">
    <property type="entry name" value="EUKARYOTIC TRANSLATION INITIATION FACTOR 4 GAMMA"/>
    <property type="match status" value="1"/>
</dbReference>
<organism evidence="6 7">
    <name type="scientific">Achlya hypogyna</name>
    <name type="common">Oomycete</name>
    <name type="synonym">Protoachlya hypogyna</name>
    <dbReference type="NCBI Taxonomy" id="1202772"/>
    <lineage>
        <taxon>Eukaryota</taxon>
        <taxon>Sar</taxon>
        <taxon>Stramenopiles</taxon>
        <taxon>Oomycota</taxon>
        <taxon>Saprolegniomycetes</taxon>
        <taxon>Saprolegniales</taxon>
        <taxon>Achlyaceae</taxon>
        <taxon>Achlya</taxon>
    </lineage>
</organism>
<dbReference type="Gene3D" id="1.25.40.180">
    <property type="match status" value="1"/>
</dbReference>
<feature type="region of interest" description="Disordered" evidence="4">
    <location>
        <begin position="175"/>
        <end position="205"/>
    </location>
</feature>
<dbReference type="STRING" id="1202772.A0A1V9ZI52"/>
<dbReference type="Pfam" id="PF02854">
    <property type="entry name" value="MIF4G"/>
    <property type="match status" value="1"/>
</dbReference>
<dbReference type="OrthoDB" id="514777at2759"/>
<feature type="region of interest" description="Disordered" evidence="4">
    <location>
        <begin position="21"/>
        <end position="52"/>
    </location>
</feature>
<dbReference type="GO" id="GO:0003743">
    <property type="term" value="F:translation initiation factor activity"/>
    <property type="evidence" value="ECO:0007669"/>
    <property type="project" value="UniProtKB-KW"/>
</dbReference>
<evidence type="ECO:0000256" key="4">
    <source>
        <dbReference type="SAM" id="MobiDB-lite"/>
    </source>
</evidence>
<keyword evidence="7" id="KW-1185">Reference proteome</keyword>